<dbReference type="SMART" id="SM00382">
    <property type="entry name" value="AAA"/>
    <property type="match status" value="1"/>
</dbReference>
<evidence type="ECO:0000259" key="14">
    <source>
        <dbReference type="SMART" id="SM01024"/>
    </source>
</evidence>
<evidence type="ECO:0000313" key="15">
    <source>
        <dbReference type="EMBL" id="EFX05221.1"/>
    </source>
</evidence>
<feature type="compositionally biased region" description="Basic and acidic residues" evidence="12">
    <location>
        <begin position="396"/>
        <end position="430"/>
    </location>
</feature>
<keyword evidence="7" id="KW-0067">ATP-binding</keyword>
<evidence type="ECO:0000256" key="12">
    <source>
        <dbReference type="SAM" id="MobiDB-lite"/>
    </source>
</evidence>
<dbReference type="InterPro" id="IPR003593">
    <property type="entry name" value="AAA+_ATPase"/>
</dbReference>
<name>F0X9H2_GROCL</name>
<feature type="compositionally biased region" description="Basic and acidic residues" evidence="12">
    <location>
        <begin position="709"/>
        <end position="722"/>
    </location>
</feature>
<keyword evidence="9" id="KW-0496">Mitochondrion</keyword>
<evidence type="ECO:0000256" key="2">
    <source>
        <dbReference type="ARBA" id="ARBA00007448"/>
    </source>
</evidence>
<feature type="compositionally biased region" description="Polar residues" evidence="12">
    <location>
        <begin position="668"/>
        <end position="679"/>
    </location>
</feature>
<dbReference type="GO" id="GO:0016887">
    <property type="term" value="F:ATP hydrolysis activity"/>
    <property type="evidence" value="ECO:0007669"/>
    <property type="project" value="InterPro"/>
</dbReference>
<feature type="compositionally biased region" description="Basic residues" evidence="12">
    <location>
        <begin position="648"/>
        <end position="658"/>
    </location>
</feature>
<dbReference type="SMART" id="SM01024">
    <property type="entry name" value="BCS1_N"/>
    <property type="match status" value="1"/>
</dbReference>
<feature type="domain" description="AAA+ ATPase" evidence="13">
    <location>
        <begin position="306"/>
        <end position="483"/>
    </location>
</feature>
<evidence type="ECO:0000256" key="3">
    <source>
        <dbReference type="ARBA" id="ARBA00022692"/>
    </source>
</evidence>
<dbReference type="eggNOG" id="KOG0743">
    <property type="taxonomic scope" value="Eukaryota"/>
</dbReference>
<keyword evidence="16" id="KW-1185">Reference proteome</keyword>
<evidence type="ECO:0000256" key="7">
    <source>
        <dbReference type="ARBA" id="ARBA00022840"/>
    </source>
</evidence>
<dbReference type="HOGENOM" id="CLU_010189_4_1_1"/>
<keyword evidence="10" id="KW-0472">Membrane</keyword>
<dbReference type="InterPro" id="IPR003959">
    <property type="entry name" value="ATPase_AAA_core"/>
</dbReference>
<feature type="compositionally biased region" description="Basic residues" evidence="12">
    <location>
        <begin position="612"/>
        <end position="626"/>
    </location>
</feature>
<accession>F0X9H2</accession>
<dbReference type="InterPro" id="IPR014851">
    <property type="entry name" value="BCS1_N"/>
</dbReference>
<keyword evidence="8" id="KW-1133">Transmembrane helix</keyword>
<feature type="region of interest" description="Disordered" evidence="12">
    <location>
        <begin position="577"/>
        <end position="737"/>
    </location>
</feature>
<evidence type="ECO:0000256" key="4">
    <source>
        <dbReference type="ARBA" id="ARBA00022741"/>
    </source>
</evidence>
<dbReference type="STRING" id="655863.F0X9H2"/>
<dbReference type="InterPro" id="IPR003960">
    <property type="entry name" value="ATPase_AAA_CS"/>
</dbReference>
<evidence type="ECO:0000313" key="16">
    <source>
        <dbReference type="Proteomes" id="UP000007796"/>
    </source>
</evidence>
<dbReference type="Pfam" id="PF08740">
    <property type="entry name" value="BCS1_N"/>
    <property type="match status" value="1"/>
</dbReference>
<dbReference type="Pfam" id="PF25426">
    <property type="entry name" value="AAA_lid_BCS1"/>
    <property type="match status" value="1"/>
</dbReference>
<gene>
    <name evidence="15" type="ORF">CMQ_3290</name>
</gene>
<dbReference type="PANTHER" id="PTHR23070">
    <property type="entry name" value="BCS1 AAA-TYPE ATPASE"/>
    <property type="match status" value="1"/>
</dbReference>
<dbReference type="EMBL" id="GL629735">
    <property type="protein sequence ID" value="EFX05221.1"/>
    <property type="molecule type" value="Genomic_DNA"/>
</dbReference>
<dbReference type="PROSITE" id="PS00674">
    <property type="entry name" value="AAA"/>
    <property type="match status" value="1"/>
</dbReference>
<evidence type="ECO:0000256" key="1">
    <source>
        <dbReference type="ARBA" id="ARBA00004434"/>
    </source>
</evidence>
<keyword evidence="4" id="KW-0547">Nucleotide-binding</keyword>
<dbReference type="SUPFAM" id="SSF52540">
    <property type="entry name" value="P-loop containing nucleoside triphosphate hydrolases"/>
    <property type="match status" value="1"/>
</dbReference>
<evidence type="ECO:0000256" key="8">
    <source>
        <dbReference type="ARBA" id="ARBA00022989"/>
    </source>
</evidence>
<evidence type="ECO:0000259" key="13">
    <source>
        <dbReference type="SMART" id="SM00382"/>
    </source>
</evidence>
<reference evidence="15 16" key="1">
    <citation type="journal article" date="2011" name="Proc. Natl. Acad. Sci. U.S.A.">
        <title>Genome and transcriptome analyses of the mountain pine beetle-fungal symbiont Grosmannia clavigera, a lodgepole pine pathogen.</title>
        <authorList>
            <person name="DiGuistini S."/>
            <person name="Wang Y."/>
            <person name="Liao N.Y."/>
            <person name="Taylor G."/>
            <person name="Tanguay P."/>
            <person name="Feau N."/>
            <person name="Henrissat B."/>
            <person name="Chan S.K."/>
            <person name="Hesse-Orce U."/>
            <person name="Alamouti S.M."/>
            <person name="Tsui C.K.M."/>
            <person name="Docking R.T."/>
            <person name="Levasseur A."/>
            <person name="Haridas S."/>
            <person name="Robertson G."/>
            <person name="Birol I."/>
            <person name="Holt R.A."/>
            <person name="Marra M.A."/>
            <person name="Hamelin R.C."/>
            <person name="Hirst M."/>
            <person name="Jones S.J.M."/>
            <person name="Bohlmann J."/>
            <person name="Breuil C."/>
        </authorList>
    </citation>
    <scope>NUCLEOTIDE SEQUENCE [LARGE SCALE GENOMIC DNA]</scope>
    <source>
        <strain evidence="16">kw1407 / UAMH 11150</strain>
    </source>
</reference>
<feature type="domain" description="BCS1 N-terminal" evidence="14">
    <location>
        <begin position="59"/>
        <end position="273"/>
    </location>
</feature>
<feature type="region of interest" description="Disordered" evidence="12">
    <location>
        <begin position="375"/>
        <end position="430"/>
    </location>
</feature>
<dbReference type="OrthoDB" id="10251412at2759"/>
<feature type="compositionally biased region" description="Basic and acidic residues" evidence="12">
    <location>
        <begin position="375"/>
        <end position="387"/>
    </location>
</feature>
<comment type="similarity">
    <text evidence="2">Belongs to the AAA ATPase family. BCS1 subfamily.</text>
</comment>
<evidence type="ECO:0000256" key="9">
    <source>
        <dbReference type="ARBA" id="ARBA00023128"/>
    </source>
</evidence>
<dbReference type="Gene3D" id="3.40.50.300">
    <property type="entry name" value="P-loop containing nucleotide triphosphate hydrolases"/>
    <property type="match status" value="1"/>
</dbReference>
<dbReference type="InParanoid" id="F0X9H2"/>
<evidence type="ECO:0000256" key="10">
    <source>
        <dbReference type="ARBA" id="ARBA00023136"/>
    </source>
</evidence>
<dbReference type="RefSeq" id="XP_014174703.1">
    <property type="nucleotide sequence ID" value="XM_014319228.1"/>
</dbReference>
<protein>
    <submittedName>
        <fullName evidence="15">Bcs1-like protein</fullName>
    </submittedName>
</protein>
<dbReference type="InterPro" id="IPR057495">
    <property type="entry name" value="AAA_lid_BCS1"/>
</dbReference>
<dbReference type="Proteomes" id="UP000007796">
    <property type="component" value="Unassembled WGS sequence"/>
</dbReference>
<dbReference type="GO" id="GO:0005524">
    <property type="term" value="F:ATP binding"/>
    <property type="evidence" value="ECO:0007669"/>
    <property type="project" value="UniProtKB-KW"/>
</dbReference>
<evidence type="ECO:0000256" key="11">
    <source>
        <dbReference type="ARBA" id="ARBA00048778"/>
    </source>
</evidence>
<organism evidence="16">
    <name type="scientific">Grosmannia clavigera (strain kw1407 / UAMH 11150)</name>
    <name type="common">Blue stain fungus</name>
    <name type="synonym">Graphiocladiella clavigera</name>
    <dbReference type="NCBI Taxonomy" id="655863"/>
    <lineage>
        <taxon>Eukaryota</taxon>
        <taxon>Fungi</taxon>
        <taxon>Dikarya</taxon>
        <taxon>Ascomycota</taxon>
        <taxon>Pezizomycotina</taxon>
        <taxon>Sordariomycetes</taxon>
        <taxon>Sordariomycetidae</taxon>
        <taxon>Ophiostomatales</taxon>
        <taxon>Ophiostomataceae</taxon>
        <taxon>Leptographium</taxon>
    </lineage>
</organism>
<dbReference type="Pfam" id="PF00004">
    <property type="entry name" value="AAA"/>
    <property type="match status" value="2"/>
</dbReference>
<evidence type="ECO:0000256" key="5">
    <source>
        <dbReference type="ARBA" id="ARBA00022792"/>
    </source>
</evidence>
<dbReference type="InterPro" id="IPR050747">
    <property type="entry name" value="Mitochondrial_chaperone_BCS1"/>
</dbReference>
<feature type="compositionally biased region" description="Acidic residues" evidence="12">
    <location>
        <begin position="144"/>
        <end position="155"/>
    </location>
</feature>
<feature type="region of interest" description="Disordered" evidence="12">
    <location>
        <begin position="137"/>
        <end position="160"/>
    </location>
</feature>
<feature type="compositionally biased region" description="Basic and acidic residues" evidence="12">
    <location>
        <begin position="577"/>
        <end position="611"/>
    </location>
</feature>
<keyword evidence="6" id="KW-0378">Hydrolase</keyword>
<comment type="subcellular location">
    <subcellularLocation>
        <location evidence="1">Mitochondrion inner membrane</location>
        <topology evidence="1">Single-pass membrane protein</topology>
    </subcellularLocation>
</comment>
<dbReference type="GO" id="GO:0005743">
    <property type="term" value="C:mitochondrial inner membrane"/>
    <property type="evidence" value="ECO:0007669"/>
    <property type="project" value="UniProtKB-SubCell"/>
</dbReference>
<sequence length="737" mass="81901">MVLNGSCSPLAEPIALSSEAAAPASAALLDFFFPGLSMFTGALQRHLHIDLSHYFLPIMFLSCATVVWKYLSSYLYTHIEAHLMSTVEVRYDDEVYNMLMNWVTCQPFAQNARHFIVNTVVGSRSWSVWELRYEEQRRGRNDDSETESDDGDDEAAAAASGNMKAQKKALSYTPNFGTYYFWFQGHIISFRRTQNRDSAPTGTDQRESVSLTCLGRNPAVLKELLLETRRQYLQRDMHKTVIYRGSDNGGKHNTDCATWVRCMARNTRPMSTVILNDKIKKDLVADVTDYLDPATRRWYANRGIPYRRGYLLYGPPGTGKSSLSVSLAGFFRMNIYIVSLNGSAATEENLSTLFNNLPRRCIVLLEDIDTAGLTHTREDGNADKENESDSSDSDDDSGKSKSKSEDQSKKGSKDEDKSDKKSTTPKKDQKGRLSLSGLLNILDGVASQEGRILIMTTNHIEKLDKALIRPGRVDMAVKFDLADRDMIAALFRSIFAPLEGETVQAKKGSEKEQVVGHVLDEMKRAVASTEKLAKEFAEIVPELTFSPAELQGFLLRHKRDPVGAVADVGTWVEETKEAKARLTKREEKKAERERVKEEAKKAKKEEEEKKSRAAKRAAIRTKASKKASKDDGDSSSSSSSDADSEARRSRRKTKQRRERKTEAEKTGSKSANQPCSPGTSLSSDLSSEDDHRFNCSSGSSNGSSAPSEHMTDTAPSDREVTEKVAASATETVAVIVS</sequence>
<keyword evidence="3" id="KW-0812">Transmembrane</keyword>
<comment type="catalytic activity">
    <reaction evidence="11">
        <text>ATP + H2O = ADP + phosphate + H(+)</text>
        <dbReference type="Rhea" id="RHEA:13065"/>
        <dbReference type="ChEBI" id="CHEBI:15377"/>
        <dbReference type="ChEBI" id="CHEBI:15378"/>
        <dbReference type="ChEBI" id="CHEBI:30616"/>
        <dbReference type="ChEBI" id="CHEBI:43474"/>
        <dbReference type="ChEBI" id="CHEBI:456216"/>
    </reaction>
    <physiologicalReaction direction="left-to-right" evidence="11">
        <dbReference type="Rhea" id="RHEA:13066"/>
    </physiologicalReaction>
</comment>
<dbReference type="GeneID" id="25976374"/>
<keyword evidence="5" id="KW-0999">Mitochondrion inner membrane</keyword>
<dbReference type="InterPro" id="IPR027417">
    <property type="entry name" value="P-loop_NTPase"/>
</dbReference>
<evidence type="ECO:0000256" key="6">
    <source>
        <dbReference type="ARBA" id="ARBA00022801"/>
    </source>
</evidence>
<proteinExistence type="inferred from homology"/>
<dbReference type="AlphaFoldDB" id="F0X9H2"/>